<dbReference type="Gene3D" id="3.20.20.100">
    <property type="entry name" value="NADP-dependent oxidoreductase domain"/>
    <property type="match status" value="1"/>
</dbReference>
<dbReference type="KEGG" id="cman:A9D14_16950"/>
<dbReference type="GO" id="GO:0016491">
    <property type="term" value="F:oxidoreductase activity"/>
    <property type="evidence" value="ECO:0007669"/>
    <property type="project" value="InterPro"/>
</dbReference>
<gene>
    <name evidence="2" type="ORF">A9D14_16950</name>
</gene>
<organism evidence="2 3">
    <name type="scientific">Croceicoccus marinus</name>
    <dbReference type="NCBI Taxonomy" id="450378"/>
    <lineage>
        <taxon>Bacteria</taxon>
        <taxon>Pseudomonadati</taxon>
        <taxon>Pseudomonadota</taxon>
        <taxon>Alphaproteobacteria</taxon>
        <taxon>Sphingomonadales</taxon>
        <taxon>Erythrobacteraceae</taxon>
        <taxon>Croceicoccus</taxon>
    </lineage>
</organism>
<reference evidence="2 3" key="1">
    <citation type="submission" date="2017-01" db="EMBL/GenBank/DDBJ databases">
        <title>Complete genome sequence of esterase-producing bacterium Croceicoccus marinus E4A9.</title>
        <authorList>
            <person name="Wu Y.-H."/>
            <person name="Cheng H."/>
            <person name="Xu L."/>
            <person name="Huo Y.-Y."/>
            <person name="Wang C.-S."/>
            <person name="Xu X.-W."/>
        </authorList>
    </citation>
    <scope>NUCLEOTIDE SEQUENCE [LARGE SCALE GENOMIC DNA]</scope>
    <source>
        <strain evidence="2 3">E4A9</strain>
        <plasmid evidence="3">Plasmid pcme4a9i</plasmid>
    </source>
</reference>
<dbReference type="GO" id="GO:0005829">
    <property type="term" value="C:cytosol"/>
    <property type="evidence" value="ECO:0007669"/>
    <property type="project" value="TreeGrafter"/>
</dbReference>
<evidence type="ECO:0000313" key="2">
    <source>
        <dbReference type="EMBL" id="ARU17999.1"/>
    </source>
</evidence>
<sequence length="347" mass="36475">MGSDGLHLRLAGGAILIARRALGDTGLEVSELGLGGAALGNLYAPVEDEDARLTVAAALEGGVNFVDVAPFYGMGLAERRVGDALRMRETVISTKVGRLLDPLSSAPGMVERHGFVTTLPFEPRFDYTREGILRSHEDSLQRLGLGRIDLLLIHDIGSSTQGAEAARRMAELTEGGGLDALAMLKRQGIIAGWGLGVNEIAVCLEILNHARPDAILLAGRYSLLDQEALERLFPAAAARSVPIIVGGPFNSGLLAGTPRFDYAPPPAAIRDKAKRLDAICTHHGVPLPAAALQFILAHPQVATTVPGARSADEVRANIGFLDVAIPSALWHDLADNGLVSADAPLPA</sequence>
<dbReference type="InterPro" id="IPR023210">
    <property type="entry name" value="NADP_OxRdtase_dom"/>
</dbReference>
<accession>A0A1Z1FGR7</accession>
<proteinExistence type="predicted"/>
<dbReference type="STRING" id="450378.GCA_001661675_03408"/>
<dbReference type="Pfam" id="PF00248">
    <property type="entry name" value="Aldo_ket_red"/>
    <property type="match status" value="1"/>
</dbReference>
<dbReference type="EMBL" id="CP019603">
    <property type="protein sequence ID" value="ARU17999.1"/>
    <property type="molecule type" value="Genomic_DNA"/>
</dbReference>
<evidence type="ECO:0000313" key="3">
    <source>
        <dbReference type="Proteomes" id="UP000195807"/>
    </source>
</evidence>
<dbReference type="Proteomes" id="UP000195807">
    <property type="component" value="Plasmid pCME4A9I"/>
</dbReference>
<evidence type="ECO:0000259" key="1">
    <source>
        <dbReference type="Pfam" id="PF00248"/>
    </source>
</evidence>
<dbReference type="OrthoDB" id="9768851at2"/>
<dbReference type="SUPFAM" id="SSF51430">
    <property type="entry name" value="NAD(P)-linked oxidoreductase"/>
    <property type="match status" value="1"/>
</dbReference>
<feature type="domain" description="NADP-dependent oxidoreductase" evidence="1">
    <location>
        <begin position="31"/>
        <end position="327"/>
    </location>
</feature>
<protein>
    <submittedName>
        <fullName evidence="2">Pyridoxal 4-dehydrogenase</fullName>
    </submittedName>
</protein>
<dbReference type="PANTHER" id="PTHR42686:SF1">
    <property type="entry name" value="GH17980P-RELATED"/>
    <property type="match status" value="1"/>
</dbReference>
<name>A0A1Z1FGR7_9SPHN</name>
<keyword evidence="3" id="KW-1185">Reference proteome</keyword>
<dbReference type="PANTHER" id="PTHR42686">
    <property type="entry name" value="GH17980P-RELATED"/>
    <property type="match status" value="1"/>
</dbReference>
<keyword evidence="2" id="KW-0614">Plasmid</keyword>
<dbReference type="InterPro" id="IPR020471">
    <property type="entry name" value="AKR"/>
</dbReference>
<dbReference type="AlphaFoldDB" id="A0A1Z1FGR7"/>
<dbReference type="InterPro" id="IPR036812">
    <property type="entry name" value="NAD(P)_OxRdtase_dom_sf"/>
</dbReference>
<geneLocation type="plasmid" evidence="3">
    <name>pcme4a9i</name>
</geneLocation>